<evidence type="ECO:0000313" key="2">
    <source>
        <dbReference type="EMBL" id="RXK83547.1"/>
    </source>
</evidence>
<dbReference type="InterPro" id="IPR036390">
    <property type="entry name" value="WH_DNA-bd_sf"/>
</dbReference>
<gene>
    <name evidence="2" type="ORF">ESB13_15770</name>
</gene>
<dbReference type="SUPFAM" id="SSF46785">
    <property type="entry name" value="Winged helix' DNA-binding domain"/>
    <property type="match status" value="1"/>
</dbReference>
<dbReference type="PANTHER" id="PTHR33164">
    <property type="entry name" value="TRANSCRIPTIONAL REGULATOR, MARR FAMILY"/>
    <property type="match status" value="1"/>
</dbReference>
<proteinExistence type="predicted"/>
<dbReference type="PROSITE" id="PS50995">
    <property type="entry name" value="HTH_MARR_2"/>
    <property type="match status" value="1"/>
</dbReference>
<dbReference type="RefSeq" id="WP_129004599.1">
    <property type="nucleotide sequence ID" value="NZ_SDHZ01000002.1"/>
</dbReference>
<dbReference type="SMART" id="SM00347">
    <property type="entry name" value="HTH_MARR"/>
    <property type="match status" value="1"/>
</dbReference>
<dbReference type="InterPro" id="IPR036388">
    <property type="entry name" value="WH-like_DNA-bd_sf"/>
</dbReference>
<dbReference type="GO" id="GO:0006950">
    <property type="term" value="P:response to stress"/>
    <property type="evidence" value="ECO:0007669"/>
    <property type="project" value="TreeGrafter"/>
</dbReference>
<keyword evidence="3" id="KW-1185">Reference proteome</keyword>
<accession>A0A4Q1D785</accession>
<dbReference type="InterPro" id="IPR039422">
    <property type="entry name" value="MarR/SlyA-like"/>
</dbReference>
<sequence length="150" mass="17545">MSIDRAINQSKFRNEYQKVMINIIFSSNWITEKQKRFLDPEDITPQQYNILRILRGSAKPLSTLQIRERMLDKMSDTSRIVDRLLLKELVEKQPCKTDKRLVDITISEKGVAVLDRLDVRNHELDKMVSQALTPEEASTLNSLLDKMRNE</sequence>
<dbReference type="InterPro" id="IPR000835">
    <property type="entry name" value="HTH_MarR-typ"/>
</dbReference>
<dbReference type="OrthoDB" id="763883at2"/>
<dbReference type="AlphaFoldDB" id="A0A4Q1D785"/>
<comment type="caution">
    <text evidence="2">The sequence shown here is derived from an EMBL/GenBank/DDBJ whole genome shotgun (WGS) entry which is preliminary data.</text>
</comment>
<dbReference type="Gene3D" id="1.10.10.10">
    <property type="entry name" value="Winged helix-like DNA-binding domain superfamily/Winged helix DNA-binding domain"/>
    <property type="match status" value="1"/>
</dbReference>
<dbReference type="GO" id="GO:0003700">
    <property type="term" value="F:DNA-binding transcription factor activity"/>
    <property type="evidence" value="ECO:0007669"/>
    <property type="project" value="InterPro"/>
</dbReference>
<evidence type="ECO:0000313" key="3">
    <source>
        <dbReference type="Proteomes" id="UP000290545"/>
    </source>
</evidence>
<protein>
    <submittedName>
        <fullName evidence="2">MarR family transcriptional regulator</fullName>
    </submittedName>
</protein>
<feature type="domain" description="HTH marR-type" evidence="1">
    <location>
        <begin position="1"/>
        <end position="149"/>
    </location>
</feature>
<reference evidence="2 3" key="1">
    <citation type="submission" date="2019-01" db="EMBL/GenBank/DDBJ databases">
        <title>Filimonas sp. strain TTM-71.</title>
        <authorList>
            <person name="Chen W.-M."/>
        </authorList>
    </citation>
    <scope>NUCLEOTIDE SEQUENCE [LARGE SCALE GENOMIC DNA]</scope>
    <source>
        <strain evidence="2 3">TTM-71</strain>
    </source>
</reference>
<evidence type="ECO:0000259" key="1">
    <source>
        <dbReference type="PROSITE" id="PS50995"/>
    </source>
</evidence>
<dbReference type="EMBL" id="SDHZ01000002">
    <property type="protein sequence ID" value="RXK83547.1"/>
    <property type="molecule type" value="Genomic_DNA"/>
</dbReference>
<dbReference type="Proteomes" id="UP000290545">
    <property type="component" value="Unassembled WGS sequence"/>
</dbReference>
<dbReference type="PRINTS" id="PR00598">
    <property type="entry name" value="HTHMARR"/>
</dbReference>
<organism evidence="2 3">
    <name type="scientific">Filimonas effusa</name>
    <dbReference type="NCBI Taxonomy" id="2508721"/>
    <lineage>
        <taxon>Bacteria</taxon>
        <taxon>Pseudomonadati</taxon>
        <taxon>Bacteroidota</taxon>
        <taxon>Chitinophagia</taxon>
        <taxon>Chitinophagales</taxon>
        <taxon>Chitinophagaceae</taxon>
        <taxon>Filimonas</taxon>
    </lineage>
</organism>
<dbReference type="Pfam" id="PF12802">
    <property type="entry name" value="MarR_2"/>
    <property type="match status" value="1"/>
</dbReference>
<dbReference type="PANTHER" id="PTHR33164:SF101">
    <property type="entry name" value="TRANSCRIPTIONAL REPRESSOR MPRA"/>
    <property type="match status" value="1"/>
</dbReference>
<name>A0A4Q1D785_9BACT</name>